<dbReference type="EMBL" id="QPFP01000012">
    <property type="protein sequence ID" value="TEB33642.1"/>
    <property type="molecule type" value="Genomic_DNA"/>
</dbReference>
<evidence type="ECO:0000313" key="1">
    <source>
        <dbReference type="EMBL" id="TEB33642.1"/>
    </source>
</evidence>
<keyword evidence="2" id="KW-1185">Reference proteome</keyword>
<proteinExistence type="predicted"/>
<evidence type="ECO:0000313" key="2">
    <source>
        <dbReference type="Proteomes" id="UP000298030"/>
    </source>
</evidence>
<gene>
    <name evidence="1" type="ORF">FA13DRAFT_163614</name>
</gene>
<name>A0A4Y7TJB6_COPMI</name>
<accession>A0A4Y7TJB6</accession>
<reference evidence="1 2" key="1">
    <citation type="journal article" date="2019" name="Nat. Ecol. Evol.">
        <title>Megaphylogeny resolves global patterns of mushroom evolution.</title>
        <authorList>
            <person name="Varga T."/>
            <person name="Krizsan K."/>
            <person name="Foldi C."/>
            <person name="Dima B."/>
            <person name="Sanchez-Garcia M."/>
            <person name="Sanchez-Ramirez S."/>
            <person name="Szollosi G.J."/>
            <person name="Szarkandi J.G."/>
            <person name="Papp V."/>
            <person name="Albert L."/>
            <person name="Andreopoulos W."/>
            <person name="Angelini C."/>
            <person name="Antonin V."/>
            <person name="Barry K.W."/>
            <person name="Bougher N.L."/>
            <person name="Buchanan P."/>
            <person name="Buyck B."/>
            <person name="Bense V."/>
            <person name="Catcheside P."/>
            <person name="Chovatia M."/>
            <person name="Cooper J."/>
            <person name="Damon W."/>
            <person name="Desjardin D."/>
            <person name="Finy P."/>
            <person name="Geml J."/>
            <person name="Haridas S."/>
            <person name="Hughes K."/>
            <person name="Justo A."/>
            <person name="Karasinski D."/>
            <person name="Kautmanova I."/>
            <person name="Kiss B."/>
            <person name="Kocsube S."/>
            <person name="Kotiranta H."/>
            <person name="LaButti K.M."/>
            <person name="Lechner B.E."/>
            <person name="Liimatainen K."/>
            <person name="Lipzen A."/>
            <person name="Lukacs Z."/>
            <person name="Mihaltcheva S."/>
            <person name="Morgado L.N."/>
            <person name="Niskanen T."/>
            <person name="Noordeloos M.E."/>
            <person name="Ohm R.A."/>
            <person name="Ortiz-Santana B."/>
            <person name="Ovrebo C."/>
            <person name="Racz N."/>
            <person name="Riley R."/>
            <person name="Savchenko A."/>
            <person name="Shiryaev A."/>
            <person name="Soop K."/>
            <person name="Spirin V."/>
            <person name="Szebenyi C."/>
            <person name="Tomsovsky M."/>
            <person name="Tulloss R.E."/>
            <person name="Uehling J."/>
            <person name="Grigoriev I.V."/>
            <person name="Vagvolgyi C."/>
            <person name="Papp T."/>
            <person name="Martin F.M."/>
            <person name="Miettinen O."/>
            <person name="Hibbett D.S."/>
            <person name="Nagy L.G."/>
        </authorList>
    </citation>
    <scope>NUCLEOTIDE SEQUENCE [LARGE SCALE GENOMIC DNA]</scope>
    <source>
        <strain evidence="1 2">FP101781</strain>
    </source>
</reference>
<protein>
    <submittedName>
        <fullName evidence="1">Uncharacterized protein</fullName>
    </submittedName>
</protein>
<organism evidence="1 2">
    <name type="scientific">Coprinellus micaceus</name>
    <name type="common">Glistening ink-cap mushroom</name>
    <name type="synonym">Coprinus micaceus</name>
    <dbReference type="NCBI Taxonomy" id="71717"/>
    <lineage>
        <taxon>Eukaryota</taxon>
        <taxon>Fungi</taxon>
        <taxon>Dikarya</taxon>
        <taxon>Basidiomycota</taxon>
        <taxon>Agaricomycotina</taxon>
        <taxon>Agaricomycetes</taxon>
        <taxon>Agaricomycetidae</taxon>
        <taxon>Agaricales</taxon>
        <taxon>Agaricineae</taxon>
        <taxon>Psathyrellaceae</taxon>
        <taxon>Coprinellus</taxon>
    </lineage>
</organism>
<sequence>MDKLITPHLTHLALCSITFPDSEVLGEPDNAIMAAERMLRRSRCDLILLRLGVNSPGLQHNTTLGPILSAVGSSLRSLTICIHQLPVSCFTTVANPFLELDSLNLLITERAHTEERTRGIEDFGRWGEAWTATLGASLSKDSLEKRKADGKFVPVSLPEPKLYYFTLQGVSRREVYSRGRVLRKTRLSQNLQHLKEDGWSFDVVFVERCLDSEYNREG</sequence>
<dbReference type="Proteomes" id="UP000298030">
    <property type="component" value="Unassembled WGS sequence"/>
</dbReference>
<dbReference type="AlphaFoldDB" id="A0A4Y7TJB6"/>
<comment type="caution">
    <text evidence="1">The sequence shown here is derived from an EMBL/GenBank/DDBJ whole genome shotgun (WGS) entry which is preliminary data.</text>
</comment>